<gene>
    <name evidence="5 8" type="primary">rimM</name>
    <name evidence="8" type="ORF">DW016_01585</name>
</gene>
<dbReference type="Gene3D" id="2.40.30.60">
    <property type="entry name" value="RimM"/>
    <property type="match status" value="1"/>
</dbReference>
<keyword evidence="9" id="KW-1185">Reference proteome</keyword>
<comment type="similarity">
    <text evidence="5">Belongs to the RimM family.</text>
</comment>
<dbReference type="GO" id="GO:0043022">
    <property type="term" value="F:ribosome binding"/>
    <property type="evidence" value="ECO:0007669"/>
    <property type="project" value="InterPro"/>
</dbReference>
<dbReference type="GO" id="GO:0005840">
    <property type="term" value="C:ribosome"/>
    <property type="evidence" value="ECO:0007669"/>
    <property type="project" value="InterPro"/>
</dbReference>
<dbReference type="InterPro" id="IPR036976">
    <property type="entry name" value="RimM_N_sf"/>
</dbReference>
<dbReference type="InterPro" id="IPR011961">
    <property type="entry name" value="RimM"/>
</dbReference>
<evidence type="ECO:0000256" key="3">
    <source>
        <dbReference type="ARBA" id="ARBA00022552"/>
    </source>
</evidence>
<dbReference type="HAMAP" id="MF_00014">
    <property type="entry name" value="Ribosome_mat_RimM"/>
    <property type="match status" value="1"/>
</dbReference>
<feature type="domain" description="PRC-barrel" evidence="7">
    <location>
        <begin position="95"/>
        <end position="167"/>
    </location>
</feature>
<evidence type="ECO:0000313" key="9">
    <source>
        <dbReference type="Proteomes" id="UP000261080"/>
    </source>
</evidence>
<organism evidence="8 9">
    <name type="scientific">Sellimonas intestinalis</name>
    <dbReference type="NCBI Taxonomy" id="1653434"/>
    <lineage>
        <taxon>Bacteria</taxon>
        <taxon>Bacillati</taxon>
        <taxon>Bacillota</taxon>
        <taxon>Clostridia</taxon>
        <taxon>Lachnospirales</taxon>
        <taxon>Lachnospiraceae</taxon>
        <taxon>Sellimonas</taxon>
    </lineage>
</organism>
<dbReference type="Pfam" id="PF05239">
    <property type="entry name" value="PRC"/>
    <property type="match status" value="1"/>
</dbReference>
<dbReference type="Gene3D" id="2.30.30.240">
    <property type="entry name" value="PRC-barrel domain"/>
    <property type="match status" value="1"/>
</dbReference>
<dbReference type="InterPro" id="IPR009000">
    <property type="entry name" value="Transl_B-barrel_sf"/>
</dbReference>
<keyword evidence="1 5" id="KW-0963">Cytoplasm</keyword>
<name>A0A3E3K6R7_9FIRM</name>
<dbReference type="GO" id="GO:0006364">
    <property type="term" value="P:rRNA processing"/>
    <property type="evidence" value="ECO:0007669"/>
    <property type="project" value="UniProtKB-UniRule"/>
</dbReference>
<evidence type="ECO:0000256" key="2">
    <source>
        <dbReference type="ARBA" id="ARBA00022517"/>
    </source>
</evidence>
<evidence type="ECO:0000256" key="1">
    <source>
        <dbReference type="ARBA" id="ARBA00022490"/>
    </source>
</evidence>
<evidence type="ECO:0000259" key="6">
    <source>
        <dbReference type="Pfam" id="PF01782"/>
    </source>
</evidence>
<dbReference type="NCBIfam" id="TIGR02273">
    <property type="entry name" value="16S_RimM"/>
    <property type="match status" value="1"/>
</dbReference>
<accession>A0A3E3K6R7</accession>
<keyword evidence="2 5" id="KW-0690">Ribosome biogenesis</keyword>
<comment type="subcellular location">
    <subcellularLocation>
        <location evidence="5">Cytoplasm</location>
    </subcellularLocation>
</comment>
<keyword evidence="4 5" id="KW-0143">Chaperone</keyword>
<comment type="caution">
    <text evidence="8">The sequence shown here is derived from an EMBL/GenBank/DDBJ whole genome shotgun (WGS) entry which is preliminary data.</text>
</comment>
<reference evidence="8 9" key="1">
    <citation type="submission" date="2018-08" db="EMBL/GenBank/DDBJ databases">
        <title>A genome reference for cultivated species of the human gut microbiota.</title>
        <authorList>
            <person name="Zou Y."/>
            <person name="Xue W."/>
            <person name="Luo G."/>
        </authorList>
    </citation>
    <scope>NUCLEOTIDE SEQUENCE [LARGE SCALE GENOMIC DNA]</scope>
    <source>
        <strain evidence="8 9">AF37-2AT</strain>
    </source>
</reference>
<dbReference type="RefSeq" id="WP_024732602.1">
    <property type="nucleotide sequence ID" value="NZ_CALBAT010000031.1"/>
</dbReference>
<keyword evidence="3 5" id="KW-0698">rRNA processing</keyword>
<comment type="domain">
    <text evidence="5">The PRC barrel domain binds ribosomal protein uS19.</text>
</comment>
<dbReference type="Proteomes" id="UP000261080">
    <property type="component" value="Unassembled WGS sequence"/>
</dbReference>
<protein>
    <recommendedName>
        <fullName evidence="5">Ribosome maturation factor RimM</fullName>
    </recommendedName>
</protein>
<dbReference type="AlphaFoldDB" id="A0A3E3K6R7"/>
<proteinExistence type="inferred from homology"/>
<comment type="function">
    <text evidence="5">An accessory protein needed during the final step in the assembly of 30S ribosomal subunit, possibly for assembly of the head region. Essential for efficient processing of 16S rRNA. May be needed both before and after RbfA during the maturation of 16S rRNA. It has affinity for free ribosomal 30S subunits but not for 70S ribosomes.</text>
</comment>
<evidence type="ECO:0000313" key="8">
    <source>
        <dbReference type="EMBL" id="RGE90300.1"/>
    </source>
</evidence>
<comment type="subunit">
    <text evidence="5">Binds ribosomal protein uS19.</text>
</comment>
<evidence type="ECO:0000256" key="4">
    <source>
        <dbReference type="ARBA" id="ARBA00023186"/>
    </source>
</evidence>
<feature type="domain" description="RimM N-terminal" evidence="6">
    <location>
        <begin position="6"/>
        <end position="87"/>
    </location>
</feature>
<sequence>MEKFLQVGVISSTHGIRGEVKVFPTTDDKERFLDLKEVLLDTGKEQIPLEIQNVRFFKQVVILKFKGIDHINDIERYKGRPLFVEREHAVPLEADEYYIADLIGMEVFTEDGAFFGQLQDVIETGANDVYIIDSDEHGEVLIPAIQDCILHVDPEARQMTIHLMKGLIQ</sequence>
<evidence type="ECO:0000259" key="7">
    <source>
        <dbReference type="Pfam" id="PF05239"/>
    </source>
</evidence>
<dbReference type="SUPFAM" id="SSF50447">
    <property type="entry name" value="Translation proteins"/>
    <property type="match status" value="1"/>
</dbReference>
<dbReference type="OrthoDB" id="9810331at2"/>
<dbReference type="Pfam" id="PF01782">
    <property type="entry name" value="RimM"/>
    <property type="match status" value="1"/>
</dbReference>
<dbReference type="EMBL" id="QVLX01000001">
    <property type="protein sequence ID" value="RGE90300.1"/>
    <property type="molecule type" value="Genomic_DNA"/>
</dbReference>
<dbReference type="InterPro" id="IPR011033">
    <property type="entry name" value="PRC_barrel-like_sf"/>
</dbReference>
<evidence type="ECO:0000256" key="5">
    <source>
        <dbReference type="HAMAP-Rule" id="MF_00014"/>
    </source>
</evidence>
<dbReference type="PANTHER" id="PTHR33692">
    <property type="entry name" value="RIBOSOME MATURATION FACTOR RIMM"/>
    <property type="match status" value="1"/>
</dbReference>
<dbReference type="SUPFAM" id="SSF50346">
    <property type="entry name" value="PRC-barrel domain"/>
    <property type="match status" value="1"/>
</dbReference>
<dbReference type="GO" id="GO:0005737">
    <property type="term" value="C:cytoplasm"/>
    <property type="evidence" value="ECO:0007669"/>
    <property type="project" value="UniProtKB-SubCell"/>
</dbReference>
<dbReference type="InterPro" id="IPR002676">
    <property type="entry name" value="RimM_N"/>
</dbReference>
<dbReference type="GO" id="GO:0042274">
    <property type="term" value="P:ribosomal small subunit biogenesis"/>
    <property type="evidence" value="ECO:0007669"/>
    <property type="project" value="UniProtKB-UniRule"/>
</dbReference>
<dbReference type="PANTHER" id="PTHR33692:SF1">
    <property type="entry name" value="RIBOSOME MATURATION FACTOR RIMM"/>
    <property type="match status" value="1"/>
</dbReference>
<dbReference type="InterPro" id="IPR027275">
    <property type="entry name" value="PRC-brl_dom"/>
</dbReference>